<organism evidence="2 3">
    <name type="scientific">Phytophthora lilii</name>
    <dbReference type="NCBI Taxonomy" id="2077276"/>
    <lineage>
        <taxon>Eukaryota</taxon>
        <taxon>Sar</taxon>
        <taxon>Stramenopiles</taxon>
        <taxon>Oomycota</taxon>
        <taxon>Peronosporomycetes</taxon>
        <taxon>Peronosporales</taxon>
        <taxon>Peronosporaceae</taxon>
        <taxon>Phytophthora</taxon>
    </lineage>
</organism>
<keyword evidence="3" id="KW-1185">Reference proteome</keyword>
<comment type="caution">
    <text evidence="2">The sequence shown here is derived from an EMBL/GenBank/DDBJ whole genome shotgun (WGS) entry which is preliminary data.</text>
</comment>
<proteinExistence type="predicted"/>
<dbReference type="Proteomes" id="UP001165083">
    <property type="component" value="Unassembled WGS sequence"/>
</dbReference>
<gene>
    <name evidence="2" type="ORF">Plil01_000289600</name>
</gene>
<feature type="compositionally biased region" description="Polar residues" evidence="1">
    <location>
        <begin position="24"/>
        <end position="39"/>
    </location>
</feature>
<name>A0A9W6WQ26_9STRA</name>
<accession>A0A9W6WQ26</accession>
<feature type="region of interest" description="Disordered" evidence="1">
    <location>
        <begin position="24"/>
        <end position="56"/>
    </location>
</feature>
<dbReference type="EMBL" id="BSXW01000111">
    <property type="protein sequence ID" value="GMF12262.1"/>
    <property type="molecule type" value="Genomic_DNA"/>
</dbReference>
<sequence>MAKRQRAKDTGALISRDRRSIQCQVLTNDGSGSTASQKGPSKVSKKRKTTAPKRDKVVDEVSDIELHVKPNSKPPPQQIQRALLAFSFRQSEPSSYAFHLVFINVTWRPCIVHSSAKNNLELEKSLSENSSPWYMSSNVNTAREKMAARDRAKQGSSGQLQIEKDVELNALVDLEDLVKGSTEFQVAFYPLMQLQQNVRACALGEQFWAQITQRRQHVDVVVQYMSLHKGKLPSISLVMRVIALIPFSQAQASSLEIRGTATTMAGTSPRTSRSEGPAVNTN</sequence>
<dbReference type="AlphaFoldDB" id="A0A9W6WQ26"/>
<evidence type="ECO:0000313" key="3">
    <source>
        <dbReference type="Proteomes" id="UP001165083"/>
    </source>
</evidence>
<evidence type="ECO:0000256" key="1">
    <source>
        <dbReference type="SAM" id="MobiDB-lite"/>
    </source>
</evidence>
<reference evidence="2" key="1">
    <citation type="submission" date="2023-04" db="EMBL/GenBank/DDBJ databases">
        <title>Phytophthora lilii NBRC 32176.</title>
        <authorList>
            <person name="Ichikawa N."/>
            <person name="Sato H."/>
            <person name="Tonouchi N."/>
        </authorList>
    </citation>
    <scope>NUCLEOTIDE SEQUENCE</scope>
    <source>
        <strain evidence="2">NBRC 32176</strain>
    </source>
</reference>
<feature type="compositionally biased region" description="Polar residues" evidence="1">
    <location>
        <begin position="262"/>
        <end position="271"/>
    </location>
</feature>
<evidence type="ECO:0000313" key="2">
    <source>
        <dbReference type="EMBL" id="GMF12262.1"/>
    </source>
</evidence>
<feature type="region of interest" description="Disordered" evidence="1">
    <location>
        <begin position="262"/>
        <end position="282"/>
    </location>
</feature>
<protein>
    <submittedName>
        <fullName evidence="2">Unnamed protein product</fullName>
    </submittedName>
</protein>